<keyword evidence="2" id="KW-1185">Reference proteome</keyword>
<proteinExistence type="predicted"/>
<dbReference type="AlphaFoldDB" id="A0A1I3V764"/>
<dbReference type="Proteomes" id="UP000183557">
    <property type="component" value="Unassembled WGS sequence"/>
</dbReference>
<dbReference type="EMBL" id="FOSB01000005">
    <property type="protein sequence ID" value="SFJ90176.1"/>
    <property type="molecule type" value="Genomic_DNA"/>
</dbReference>
<gene>
    <name evidence="1" type="ORF">SAMN04487936_105132</name>
</gene>
<accession>A0A1I3V764</accession>
<organism evidence="1 2">
    <name type="scientific">Halobacillus dabanensis</name>
    <dbReference type="NCBI Taxonomy" id="240302"/>
    <lineage>
        <taxon>Bacteria</taxon>
        <taxon>Bacillati</taxon>
        <taxon>Bacillota</taxon>
        <taxon>Bacilli</taxon>
        <taxon>Bacillales</taxon>
        <taxon>Bacillaceae</taxon>
        <taxon>Halobacillus</taxon>
    </lineage>
</organism>
<sequence length="110" mass="12596">MQELSSYQITLKIPLKTNQVMKLYKTISKNGCDLYLHQNHLIADGGHLPKLLSFFLFMDLDHSFVMIIDGECVDQVYDEIEGICRENIAESNCRRRYSGSTMESDTSISV</sequence>
<name>A0A1I3V764_HALDA</name>
<protein>
    <recommendedName>
        <fullName evidence="3">HPr family phosphocarrier protein</fullName>
    </recommendedName>
</protein>
<evidence type="ECO:0000313" key="2">
    <source>
        <dbReference type="Proteomes" id="UP000183557"/>
    </source>
</evidence>
<reference evidence="2" key="1">
    <citation type="submission" date="2016-10" db="EMBL/GenBank/DDBJ databases">
        <authorList>
            <person name="Varghese N."/>
            <person name="Submissions S."/>
        </authorList>
    </citation>
    <scope>NUCLEOTIDE SEQUENCE [LARGE SCALE GENOMIC DNA]</scope>
    <source>
        <strain evidence="2">CGMCC 1.3704</strain>
    </source>
</reference>
<evidence type="ECO:0008006" key="3">
    <source>
        <dbReference type="Google" id="ProtNLM"/>
    </source>
</evidence>
<evidence type="ECO:0000313" key="1">
    <source>
        <dbReference type="EMBL" id="SFJ90176.1"/>
    </source>
</evidence>